<sequence>MKDTTPRGNIRNDTHSNTVSNVFRILDTEYPQNAGRKTLSVFLLQPLRELGETLASVFPSYCNGLRVRMRLAFWRERTFRILEPHENLPTMQVGNWVLCSHGKELHRRRFVAYPDLSISSKHAGEDHRASGPRCRPRDLKGQVVGIDD</sequence>
<reference evidence="2" key="4">
    <citation type="submission" date="2017-01" db="UniProtKB">
        <authorList>
            <consortium name="EnsemblFungi"/>
        </authorList>
    </citation>
    <scope>IDENTIFICATION</scope>
    <source>
        <strain evidence="2">PH-1 / ATCC MYA-4620 / FGSC 9075 / NRRL 31084</strain>
    </source>
</reference>
<dbReference type="AlphaFoldDB" id="A0A098DGE4"/>
<dbReference type="InParanoid" id="A0A098DGE4"/>
<dbReference type="Proteomes" id="UP000070720">
    <property type="component" value="Chromosome 2"/>
</dbReference>
<accession>A0A0E0S0J6</accession>
<gene>
    <name evidence="1" type="ORF">FGRAMPH1_01T10437</name>
</gene>
<name>A0A098DGE4_GIBZE</name>
<proteinExistence type="predicted"/>
<evidence type="ECO:0000313" key="3">
    <source>
        <dbReference type="Proteomes" id="UP000070720"/>
    </source>
</evidence>
<keyword evidence="3" id="KW-1185">Reference proteome</keyword>
<reference evidence="2 3" key="1">
    <citation type="journal article" date="2007" name="Science">
        <title>The Fusarium graminearum genome reveals a link between localized polymorphism and pathogen specialization.</title>
        <authorList>
            <person name="Cuomo C.A."/>
            <person name="Gueldener U."/>
            <person name="Xu J.-R."/>
            <person name="Trail F."/>
            <person name="Turgeon B.G."/>
            <person name="Di Pietro A."/>
            <person name="Walton J.D."/>
            <person name="Ma L.-J."/>
            <person name="Baker S.E."/>
            <person name="Rep M."/>
            <person name="Adam G."/>
            <person name="Antoniw J."/>
            <person name="Baldwin T."/>
            <person name="Calvo S.E."/>
            <person name="Chang Y.-L."/>
            <person name="DeCaprio D."/>
            <person name="Gale L.R."/>
            <person name="Gnerre S."/>
            <person name="Goswami R.S."/>
            <person name="Hammond-Kosack K."/>
            <person name="Harris L.J."/>
            <person name="Hilburn K."/>
            <person name="Kennell J.C."/>
            <person name="Kroken S."/>
            <person name="Magnuson J.K."/>
            <person name="Mannhaupt G."/>
            <person name="Mauceli E.W."/>
            <person name="Mewes H.-W."/>
            <person name="Mitterbauer R."/>
            <person name="Muehlbauer G."/>
            <person name="Muensterkoetter M."/>
            <person name="Nelson D."/>
            <person name="O'Donnell K."/>
            <person name="Ouellet T."/>
            <person name="Qi W."/>
            <person name="Quesneville H."/>
            <person name="Roncero M.I.G."/>
            <person name="Seong K.-Y."/>
            <person name="Tetko I.V."/>
            <person name="Urban M."/>
            <person name="Waalwijk C."/>
            <person name="Ward T.J."/>
            <person name="Yao J."/>
            <person name="Birren B.W."/>
            <person name="Kistler H.C."/>
        </authorList>
    </citation>
    <scope>NUCLEOTIDE SEQUENCE [LARGE SCALE GENOMIC DNA]</scope>
    <source>
        <strain evidence="3">ATCC MYA-4620 / CBS 123657 / FGSC 9075 / NRRL 31084 / PH-1</strain>
        <strain evidence="2">PH-1 / ATCC MYA-4620 / FGSC 9075 / NRRL 31084</strain>
    </source>
</reference>
<reference evidence="1 3" key="3">
    <citation type="journal article" date="2015" name="BMC Genomics">
        <title>The completed genome sequence of the pathogenic ascomycete fungus Fusarium graminearum.</title>
        <authorList>
            <person name="King R."/>
            <person name="Urban M."/>
            <person name="Hammond-Kosack M.C."/>
            <person name="Hassani-Pak K."/>
            <person name="Hammond-Kosack K.E."/>
        </authorList>
    </citation>
    <scope>NUCLEOTIDE SEQUENCE [LARGE SCALE GENOMIC DNA]</scope>
    <source>
        <strain evidence="3">ATCC MYA-4620 / CBS 123657 / FGSC 9075 / NRRL 31084 / PH-1</strain>
        <strain evidence="1">PH-1</strain>
    </source>
</reference>
<protein>
    <submittedName>
        <fullName evidence="1">Chromosome 2, complete genome</fullName>
    </submittedName>
</protein>
<evidence type="ECO:0000313" key="1">
    <source>
        <dbReference type="EMBL" id="CEF77021.1"/>
    </source>
</evidence>
<reference evidence="2 3" key="2">
    <citation type="journal article" date="2010" name="Nature">
        <title>Comparative genomics reveals mobile pathogenicity chromosomes in Fusarium.</title>
        <authorList>
            <person name="Ma L.J."/>
            <person name="van der Does H.C."/>
            <person name="Borkovich K.A."/>
            <person name="Coleman J.J."/>
            <person name="Daboussi M.J."/>
            <person name="Di Pietro A."/>
            <person name="Dufresne M."/>
            <person name="Freitag M."/>
            <person name="Grabherr M."/>
            <person name="Henrissat B."/>
            <person name="Houterman P.M."/>
            <person name="Kang S."/>
            <person name="Shim W.B."/>
            <person name="Woloshuk C."/>
            <person name="Xie X."/>
            <person name="Xu J.R."/>
            <person name="Antoniw J."/>
            <person name="Baker S.E."/>
            <person name="Bluhm B.H."/>
            <person name="Breakspear A."/>
            <person name="Brown D.W."/>
            <person name="Butchko R.A."/>
            <person name="Chapman S."/>
            <person name="Coulson R."/>
            <person name="Coutinho P.M."/>
            <person name="Danchin E.G."/>
            <person name="Diener A."/>
            <person name="Gale L.R."/>
            <person name="Gardiner D.M."/>
            <person name="Goff S."/>
            <person name="Hammond-Kosack K.E."/>
            <person name="Hilburn K."/>
            <person name="Hua-Van A."/>
            <person name="Jonkers W."/>
            <person name="Kazan K."/>
            <person name="Kodira C.D."/>
            <person name="Koehrsen M."/>
            <person name="Kumar L."/>
            <person name="Lee Y.H."/>
            <person name="Li L."/>
            <person name="Manners J.M."/>
            <person name="Miranda-Saavedra D."/>
            <person name="Mukherjee M."/>
            <person name="Park G."/>
            <person name="Park J."/>
            <person name="Park S.Y."/>
            <person name="Proctor R.H."/>
            <person name="Regev A."/>
            <person name="Ruiz-Roldan M.C."/>
            <person name="Sain D."/>
            <person name="Sakthikumar S."/>
            <person name="Sykes S."/>
            <person name="Schwartz D.C."/>
            <person name="Turgeon B.G."/>
            <person name="Wapinski I."/>
            <person name="Yoder O."/>
            <person name="Young S."/>
            <person name="Zeng Q."/>
            <person name="Zhou S."/>
            <person name="Galagan J."/>
            <person name="Cuomo C.A."/>
            <person name="Kistler H.C."/>
            <person name="Rep M."/>
        </authorList>
    </citation>
    <scope>GENOME REANNOTATION</scope>
    <source>
        <strain evidence="3">ATCC MYA-4620 / CBS 123657 / FGSC 9075 / NRRL 31084 / PH-1</strain>
        <strain evidence="2">PH-1 / ATCC MYA-4620 / FGSC 9075 / NRRL 31084</strain>
    </source>
</reference>
<accession>A0A098DGE4</accession>
<dbReference type="EnsemblFungi" id="CEF77021">
    <property type="protein sequence ID" value="CEF77021"/>
    <property type="gene ID" value="FGRRES_13327_M"/>
</dbReference>
<evidence type="ECO:0000313" key="2">
    <source>
        <dbReference type="EnsemblFungi" id="CEF77021"/>
    </source>
</evidence>
<organism evidence="1 3">
    <name type="scientific">Gibberella zeae (strain ATCC MYA-4620 / CBS 123657 / FGSC 9075 / NRRL 31084 / PH-1)</name>
    <name type="common">Wheat head blight fungus</name>
    <name type="synonym">Fusarium graminearum</name>
    <dbReference type="NCBI Taxonomy" id="229533"/>
    <lineage>
        <taxon>Eukaryota</taxon>
        <taxon>Fungi</taxon>
        <taxon>Dikarya</taxon>
        <taxon>Ascomycota</taxon>
        <taxon>Pezizomycotina</taxon>
        <taxon>Sordariomycetes</taxon>
        <taxon>Hypocreomycetidae</taxon>
        <taxon>Hypocreales</taxon>
        <taxon>Nectriaceae</taxon>
        <taxon>Fusarium</taxon>
    </lineage>
</organism>
<dbReference type="VEuPathDB" id="FungiDB:FGRAMPH1_01G10437"/>
<dbReference type="EMBL" id="HG970333">
    <property type="protein sequence ID" value="CEF77021.1"/>
    <property type="molecule type" value="Genomic_DNA"/>
</dbReference>